<keyword evidence="2" id="KW-0732">Signal</keyword>
<dbReference type="SUPFAM" id="SSF53850">
    <property type="entry name" value="Periplasmic binding protein-like II"/>
    <property type="match status" value="1"/>
</dbReference>
<evidence type="ECO:0000313" key="3">
    <source>
        <dbReference type="EMBL" id="AOZ08427.1"/>
    </source>
</evidence>
<dbReference type="CDD" id="cd13578">
    <property type="entry name" value="PBP2_Bug27"/>
    <property type="match status" value="1"/>
</dbReference>
<proteinExistence type="inferred from homology"/>
<evidence type="ECO:0000256" key="1">
    <source>
        <dbReference type="ARBA" id="ARBA00006987"/>
    </source>
</evidence>
<dbReference type="Pfam" id="PF03401">
    <property type="entry name" value="TctC"/>
    <property type="match status" value="1"/>
</dbReference>
<name>A0ABM6F9V5_9BURK</name>
<dbReference type="InterPro" id="IPR005064">
    <property type="entry name" value="BUG"/>
</dbReference>
<dbReference type="PANTHER" id="PTHR42928">
    <property type="entry name" value="TRICARBOXYLATE-BINDING PROTEIN"/>
    <property type="match status" value="1"/>
</dbReference>
<protein>
    <submittedName>
        <fullName evidence="3">LacI family transcriptional regulator</fullName>
    </submittedName>
</protein>
<feature type="chain" id="PRO_5046176276" evidence="2">
    <location>
        <begin position="28"/>
        <end position="332"/>
    </location>
</feature>
<dbReference type="Proteomes" id="UP000177515">
    <property type="component" value="Chromosome 2"/>
</dbReference>
<keyword evidence="4" id="KW-1185">Reference proteome</keyword>
<evidence type="ECO:0000256" key="2">
    <source>
        <dbReference type="SAM" id="SignalP"/>
    </source>
</evidence>
<sequence length="332" mass="33935">MKAAVLVMRTAYGLTLAAALAAGPARADGALPACKPLRLVVPFPAGGPADLLARALGHAMQERHGMAVLVDNKPGANGNIGMDAVRRAAGDGCTLAVVPAGNLTINPTLMPALPYQVARDYRPVALLAGSPNVLAVHPAVKARSVAELVQLARRAGPPLGFASPGVGSGLHLAGVLFAQKAGVTLLHVPYKGTTQALNDVVGGQVPILFGTLPTLAPFLQSGALRALAVTQARRSPAAPQIPSLAEQGITGVEVSSWYALMAPAGTPAPVVDALSREVRAVLALPSVREALQHQGMEPADEADGAPRALDARIRAETAAWAALIRKHGIQAE</sequence>
<dbReference type="Gene3D" id="3.40.190.10">
    <property type="entry name" value="Periplasmic binding protein-like II"/>
    <property type="match status" value="1"/>
</dbReference>
<organism evidence="3 4">
    <name type="scientific">Cupriavidus malaysiensis</name>
    <dbReference type="NCBI Taxonomy" id="367825"/>
    <lineage>
        <taxon>Bacteria</taxon>
        <taxon>Pseudomonadati</taxon>
        <taxon>Pseudomonadota</taxon>
        <taxon>Betaproteobacteria</taxon>
        <taxon>Burkholderiales</taxon>
        <taxon>Burkholderiaceae</taxon>
        <taxon>Cupriavidus</taxon>
    </lineage>
</organism>
<dbReference type="Gene3D" id="3.40.190.150">
    <property type="entry name" value="Bordetella uptake gene, domain 1"/>
    <property type="match status" value="1"/>
</dbReference>
<gene>
    <name evidence="3" type="ORF">BKK80_20930</name>
</gene>
<reference evidence="3 4" key="1">
    <citation type="submission" date="2016-10" db="EMBL/GenBank/DDBJ databases">
        <title>Complete genome sequences of three Cupriavidus strains isolated from various Malaysian environments.</title>
        <authorList>
            <person name="Abdullah A.A.-A."/>
            <person name="Shafie N.A.H."/>
            <person name="Lau N.S."/>
        </authorList>
    </citation>
    <scope>NUCLEOTIDE SEQUENCE [LARGE SCALE GENOMIC DNA]</scope>
    <source>
        <strain evidence="3 4">USMAA1020</strain>
    </source>
</reference>
<dbReference type="InterPro" id="IPR042100">
    <property type="entry name" value="Bug_dom1"/>
</dbReference>
<dbReference type="RefSeq" id="WP_071071051.1">
    <property type="nucleotide sequence ID" value="NZ_CP017755.1"/>
</dbReference>
<accession>A0ABM6F9V5</accession>
<comment type="similarity">
    <text evidence="1">Belongs to the UPF0065 (bug) family.</text>
</comment>
<evidence type="ECO:0000313" key="4">
    <source>
        <dbReference type="Proteomes" id="UP000177515"/>
    </source>
</evidence>
<dbReference type="EMBL" id="CP017755">
    <property type="protein sequence ID" value="AOZ08427.1"/>
    <property type="molecule type" value="Genomic_DNA"/>
</dbReference>
<dbReference type="PIRSF" id="PIRSF017082">
    <property type="entry name" value="YflP"/>
    <property type="match status" value="1"/>
</dbReference>
<feature type="signal peptide" evidence="2">
    <location>
        <begin position="1"/>
        <end position="27"/>
    </location>
</feature>
<dbReference type="PANTHER" id="PTHR42928:SF5">
    <property type="entry name" value="BLR1237 PROTEIN"/>
    <property type="match status" value="1"/>
</dbReference>